<protein>
    <recommendedName>
        <fullName evidence="4">Lipoprotein</fullName>
    </recommendedName>
</protein>
<reference evidence="3" key="1">
    <citation type="submission" date="2018-12" db="EMBL/GenBank/DDBJ databases">
        <title>Novel natural products biosynthetic potential of the class Ktedonobacteria.</title>
        <authorList>
            <person name="Zheng Y."/>
            <person name="Saitou A."/>
            <person name="Wang C.M."/>
            <person name="Toyoda A."/>
            <person name="Minakuchi Y."/>
            <person name="Sekiguchi Y."/>
            <person name="Ueda K."/>
            <person name="Takano H."/>
            <person name="Sakai Y."/>
            <person name="Yokota A."/>
            <person name="Yabe S."/>
        </authorList>
    </citation>
    <scope>NUCLEOTIDE SEQUENCE</scope>
    <source>
        <strain evidence="3">A3-2</strain>
    </source>
</reference>
<keyword evidence="2" id="KW-0812">Transmembrane</keyword>
<name>A0A455T9A3_9CHLR</name>
<gene>
    <name evidence="3" type="ORF">KTA_42190</name>
</gene>
<evidence type="ECO:0000256" key="2">
    <source>
        <dbReference type="SAM" id="Phobius"/>
    </source>
</evidence>
<evidence type="ECO:0000313" key="3">
    <source>
        <dbReference type="EMBL" id="BBH96020.1"/>
    </source>
</evidence>
<sequence>MMTPTRRSSRGEALSRIPTRPLGTATSAGTAGGRRRSAVLVTFFFGLVLIPALVAGTALAWQLVIRAQRPPALLNEERLGERAEPIKPFDPNQGAILPRYRVVAFYGIPGAPATGPAYQLSSQMLARLQAQGEAYAQLDPSHPVKLAIDLVASVPDRYPGPTGTYSHRLSAATIDEYIRFCQEHGLLLFLDLSFGQASVMQELNFFLPYLERYSFVELAIDPEWMFPRRNGIPGVNLSNVRASDLNPVIETLAALPMQYHVPRKILVIHQYRGDGDGLKNPYDASMAEFADKRNLVYDPRVDVVIHVDSVGGYRGDQQDKIHQYTMWVQQDMQKYHNFRYGGFKLFYHIEAHTLMTPAQVLALQPPPMVISYGN</sequence>
<dbReference type="EMBL" id="AP019377">
    <property type="protein sequence ID" value="BBH96020.1"/>
    <property type="molecule type" value="Genomic_DNA"/>
</dbReference>
<organism evidence="3">
    <name type="scientific">Thermogemmatispora argillosa</name>
    <dbReference type="NCBI Taxonomy" id="2045280"/>
    <lineage>
        <taxon>Bacteria</taxon>
        <taxon>Bacillati</taxon>
        <taxon>Chloroflexota</taxon>
        <taxon>Ktedonobacteria</taxon>
        <taxon>Thermogemmatisporales</taxon>
        <taxon>Thermogemmatisporaceae</taxon>
        <taxon>Thermogemmatispora</taxon>
    </lineage>
</organism>
<keyword evidence="2" id="KW-1133">Transmembrane helix</keyword>
<dbReference type="AlphaFoldDB" id="A0A455T9A3"/>
<feature type="transmembrane region" description="Helical" evidence="2">
    <location>
        <begin position="38"/>
        <end position="61"/>
    </location>
</feature>
<accession>A0A455T9A3</accession>
<evidence type="ECO:0000256" key="1">
    <source>
        <dbReference type="SAM" id="MobiDB-lite"/>
    </source>
</evidence>
<evidence type="ECO:0008006" key="4">
    <source>
        <dbReference type="Google" id="ProtNLM"/>
    </source>
</evidence>
<proteinExistence type="predicted"/>
<feature type="region of interest" description="Disordered" evidence="1">
    <location>
        <begin position="1"/>
        <end position="30"/>
    </location>
</feature>
<keyword evidence="2" id="KW-0472">Membrane</keyword>